<comment type="caution">
    <text evidence="10">The sequence shown here is derived from an EMBL/GenBank/DDBJ whole genome shotgun (WGS) entry which is preliminary data.</text>
</comment>
<comment type="catalytic activity">
    <reaction evidence="8">
        <text>apo-[ACP] + CoA = holo-[ACP] + adenosine 3',5'-bisphosphate + H(+)</text>
        <dbReference type="Rhea" id="RHEA:12068"/>
        <dbReference type="Rhea" id="RHEA-COMP:9685"/>
        <dbReference type="Rhea" id="RHEA-COMP:9690"/>
        <dbReference type="ChEBI" id="CHEBI:15378"/>
        <dbReference type="ChEBI" id="CHEBI:29999"/>
        <dbReference type="ChEBI" id="CHEBI:57287"/>
        <dbReference type="ChEBI" id="CHEBI:58343"/>
        <dbReference type="ChEBI" id="CHEBI:64479"/>
        <dbReference type="EC" id="2.7.8.7"/>
    </reaction>
</comment>
<evidence type="ECO:0000256" key="2">
    <source>
        <dbReference type="ARBA" id="ARBA00022679"/>
    </source>
</evidence>
<keyword evidence="2 8" id="KW-0808">Transferase</keyword>
<evidence type="ECO:0000256" key="4">
    <source>
        <dbReference type="ARBA" id="ARBA00022832"/>
    </source>
</evidence>
<evidence type="ECO:0000259" key="9">
    <source>
        <dbReference type="Pfam" id="PF01648"/>
    </source>
</evidence>
<dbReference type="InterPro" id="IPR002582">
    <property type="entry name" value="ACPS"/>
</dbReference>
<dbReference type="Gene3D" id="3.90.470.20">
    <property type="entry name" value="4'-phosphopantetheinyl transferase domain"/>
    <property type="match status" value="1"/>
</dbReference>
<evidence type="ECO:0000256" key="1">
    <source>
        <dbReference type="ARBA" id="ARBA00022516"/>
    </source>
</evidence>
<accession>A0ABT9YRZ3</accession>
<keyword evidence="6 8" id="KW-0443">Lipid metabolism</keyword>
<comment type="function">
    <text evidence="8">Transfers the 4'-phosphopantetheine moiety from coenzyme A to a Ser of acyl-carrier-protein.</text>
</comment>
<keyword evidence="3 8" id="KW-0479">Metal-binding</keyword>
<keyword evidence="1 8" id="KW-0444">Lipid biosynthesis</keyword>
<keyword evidence="11" id="KW-1185">Reference proteome</keyword>
<keyword evidence="5 8" id="KW-0460">Magnesium</keyword>
<dbReference type="SUPFAM" id="SSF56214">
    <property type="entry name" value="4'-phosphopantetheinyl transferase"/>
    <property type="match status" value="1"/>
</dbReference>
<feature type="domain" description="4'-phosphopantetheinyl transferase" evidence="9">
    <location>
        <begin position="6"/>
        <end position="90"/>
    </location>
</feature>
<dbReference type="EMBL" id="JAUSTM010000011">
    <property type="protein sequence ID" value="MDQ0222774.1"/>
    <property type="molecule type" value="Genomic_DNA"/>
</dbReference>
<evidence type="ECO:0000256" key="6">
    <source>
        <dbReference type="ARBA" id="ARBA00023098"/>
    </source>
</evidence>
<evidence type="ECO:0000256" key="7">
    <source>
        <dbReference type="ARBA" id="ARBA00023160"/>
    </source>
</evidence>
<dbReference type="HAMAP" id="MF_00101">
    <property type="entry name" value="AcpS"/>
    <property type="match status" value="1"/>
</dbReference>
<keyword evidence="4 8" id="KW-0276">Fatty acid metabolism</keyword>
<dbReference type="InterPro" id="IPR037143">
    <property type="entry name" value="4-PPantetheinyl_Trfase_dom_sf"/>
</dbReference>
<protein>
    <recommendedName>
        <fullName evidence="8">Holo-[acyl-carrier-protein] synthase</fullName>
        <shortName evidence="8">Holo-ACP synthase</shortName>
        <ecNumber evidence="8">2.7.8.7</ecNumber>
    </recommendedName>
    <alternativeName>
        <fullName evidence="8">4'-phosphopantetheinyl transferase AcpS</fullName>
    </alternativeName>
</protein>
<dbReference type="InterPro" id="IPR008278">
    <property type="entry name" value="4-PPantetheinyl_Trfase_dom"/>
</dbReference>
<evidence type="ECO:0000256" key="3">
    <source>
        <dbReference type="ARBA" id="ARBA00022723"/>
    </source>
</evidence>
<gene>
    <name evidence="8" type="primary">acpS</name>
    <name evidence="10" type="ORF">J2S23_001332</name>
</gene>
<dbReference type="GO" id="GO:0008897">
    <property type="term" value="F:holo-[acyl-carrier-protein] synthase activity"/>
    <property type="evidence" value="ECO:0007669"/>
    <property type="project" value="UniProtKB-EC"/>
</dbReference>
<keyword evidence="7 8" id="KW-0275">Fatty acid biosynthesis</keyword>
<reference evidence="10 11" key="1">
    <citation type="submission" date="2023-07" db="EMBL/GenBank/DDBJ databases">
        <title>Genomic Encyclopedia of Type Strains, Phase IV (KMG-IV): sequencing the most valuable type-strain genomes for metagenomic binning, comparative biology and taxonomic classification.</title>
        <authorList>
            <person name="Goeker M."/>
        </authorList>
    </citation>
    <scope>NUCLEOTIDE SEQUENCE [LARGE SCALE GENOMIC DNA]</scope>
    <source>
        <strain evidence="10 11">DSM 105143</strain>
    </source>
</reference>
<dbReference type="NCBIfam" id="TIGR00516">
    <property type="entry name" value="acpS"/>
    <property type="match status" value="1"/>
</dbReference>
<evidence type="ECO:0000256" key="8">
    <source>
        <dbReference type="HAMAP-Rule" id="MF_00101"/>
    </source>
</evidence>
<sequence length="119" mass="13095">MIVGHGIDLQIISQVAKAHAKSSRFAQKVLTEEESKVFESLKGERQISYLAGRWSAKEAFSKAWGTGIGQISFQDLEILSNDLGAPVFTKHPFSGEVWVSISHSGDFVQSSVILEEKDD</sequence>
<dbReference type="InterPro" id="IPR004568">
    <property type="entry name" value="Ppantetheine-prot_Trfase_dom"/>
</dbReference>
<comment type="cofactor">
    <cofactor evidence="8">
        <name>Mg(2+)</name>
        <dbReference type="ChEBI" id="CHEBI:18420"/>
    </cofactor>
</comment>
<dbReference type="NCBIfam" id="TIGR00556">
    <property type="entry name" value="pantethn_trn"/>
    <property type="match status" value="1"/>
</dbReference>
<comment type="similarity">
    <text evidence="8">Belongs to the P-Pant transferase superfamily. AcpS family.</text>
</comment>
<evidence type="ECO:0000256" key="5">
    <source>
        <dbReference type="ARBA" id="ARBA00022842"/>
    </source>
</evidence>
<dbReference type="Proteomes" id="UP001223079">
    <property type="component" value="Unassembled WGS sequence"/>
</dbReference>
<name>A0ABT9YRZ3_9STRE</name>
<organism evidence="10 11">
    <name type="scientific">Streptococcus moroccensis</name>
    <dbReference type="NCBI Taxonomy" id="1451356"/>
    <lineage>
        <taxon>Bacteria</taxon>
        <taxon>Bacillati</taxon>
        <taxon>Bacillota</taxon>
        <taxon>Bacilli</taxon>
        <taxon>Lactobacillales</taxon>
        <taxon>Streptococcaceae</taxon>
        <taxon>Streptococcus</taxon>
    </lineage>
</organism>
<comment type="subcellular location">
    <subcellularLocation>
        <location evidence="8">Cytoplasm</location>
    </subcellularLocation>
</comment>
<proteinExistence type="inferred from homology"/>
<feature type="binding site" evidence="8">
    <location>
        <position position="58"/>
    </location>
    <ligand>
        <name>Mg(2+)</name>
        <dbReference type="ChEBI" id="CHEBI:18420"/>
    </ligand>
</feature>
<dbReference type="RefSeq" id="WP_307121957.1">
    <property type="nucleotide sequence ID" value="NZ_JAUSTM010000011.1"/>
</dbReference>
<feature type="binding site" evidence="8">
    <location>
        <position position="8"/>
    </location>
    <ligand>
        <name>Mg(2+)</name>
        <dbReference type="ChEBI" id="CHEBI:18420"/>
    </ligand>
</feature>
<dbReference type="EC" id="2.7.8.7" evidence="8"/>
<evidence type="ECO:0000313" key="11">
    <source>
        <dbReference type="Proteomes" id="UP001223079"/>
    </source>
</evidence>
<keyword evidence="8" id="KW-0963">Cytoplasm</keyword>
<dbReference type="Pfam" id="PF01648">
    <property type="entry name" value="ACPS"/>
    <property type="match status" value="1"/>
</dbReference>
<evidence type="ECO:0000313" key="10">
    <source>
        <dbReference type="EMBL" id="MDQ0222774.1"/>
    </source>
</evidence>